<keyword evidence="7" id="KW-1185">Reference proteome</keyword>
<dbReference type="GO" id="GO:0005737">
    <property type="term" value="C:cytoplasm"/>
    <property type="evidence" value="ECO:0007669"/>
    <property type="project" value="TreeGrafter"/>
</dbReference>
<dbReference type="PANTHER" id="PTHR19964">
    <property type="entry name" value="MULTIPLE PDZ DOMAIN PROTEIN"/>
    <property type="match status" value="1"/>
</dbReference>
<feature type="non-terminal residue" evidence="6">
    <location>
        <position position="1"/>
    </location>
</feature>
<dbReference type="AlphaFoldDB" id="A0A850WL52"/>
<evidence type="ECO:0000313" key="6">
    <source>
        <dbReference type="EMBL" id="NWH70514.1"/>
    </source>
</evidence>
<dbReference type="SUPFAM" id="SSF50156">
    <property type="entry name" value="PDZ domain-like"/>
    <property type="match status" value="2"/>
</dbReference>
<feature type="domain" description="PDZ" evidence="5">
    <location>
        <begin position="36"/>
        <end position="122"/>
    </location>
</feature>
<evidence type="ECO:0000256" key="2">
    <source>
        <dbReference type="ARBA" id="ARBA00022553"/>
    </source>
</evidence>
<reference evidence="6" key="1">
    <citation type="submission" date="2019-09" db="EMBL/GenBank/DDBJ databases">
        <title>Bird 10,000 Genomes (B10K) Project - Family phase.</title>
        <authorList>
            <person name="Zhang G."/>
        </authorList>
    </citation>
    <scope>NUCLEOTIDE SEQUENCE</scope>
    <source>
        <strain evidence="6">B10K-DU-008-47</strain>
        <tissue evidence="6">Mixed tissue sample</tissue>
    </source>
</reference>
<dbReference type="InterPro" id="IPR036034">
    <property type="entry name" value="PDZ_sf"/>
</dbReference>
<sequence length="361" mass="40473">KVPLPPAHELKSKWENLLGPEYQVMVVNVDMPITDDSELQKYSKLLPIHTLRLGVELDTFDGHHYISSIASDGPAATLDLLQLEDELLEVNGVQLYGKSRREAITFLKEVPPPFTLVCCRRLFDDGSESLVDEPTMETSILTRAFTFQVKPEEDINPEEEEGELALWSPDVKIIELEKDKNGLGFSILDYQDPLDPTRTAIVISSLVAGGVAERGGELSPGDRLVFVNDKYLDSTTLAEAVEVLKSVPRGTISLGICKPLLEESNMHSVDSSNIKTSPGSPEPIDNINFSIILEAPQGFRDETPFKEELVDEPVLDLGRSFQLSHNDNEYEKESWEMHEFLKPRTEEMGGEREMLVDDEYE</sequence>
<dbReference type="GO" id="GO:0045177">
    <property type="term" value="C:apical part of cell"/>
    <property type="evidence" value="ECO:0007669"/>
    <property type="project" value="TreeGrafter"/>
</dbReference>
<comment type="subcellular location">
    <subcellularLocation>
        <location evidence="1">Membrane</location>
    </subcellularLocation>
</comment>
<dbReference type="GO" id="GO:0120192">
    <property type="term" value="P:tight junction assembly"/>
    <property type="evidence" value="ECO:0007669"/>
    <property type="project" value="TreeGrafter"/>
</dbReference>
<evidence type="ECO:0000313" key="7">
    <source>
        <dbReference type="Proteomes" id="UP000653271"/>
    </source>
</evidence>
<protein>
    <submittedName>
        <fullName evidence="6">INADL protein</fullName>
    </submittedName>
</protein>
<evidence type="ECO:0000259" key="5">
    <source>
        <dbReference type="PROSITE" id="PS50106"/>
    </source>
</evidence>
<feature type="non-terminal residue" evidence="6">
    <location>
        <position position="361"/>
    </location>
</feature>
<proteinExistence type="predicted"/>
<dbReference type="GO" id="GO:0005923">
    <property type="term" value="C:bicellular tight junction"/>
    <property type="evidence" value="ECO:0007669"/>
    <property type="project" value="TreeGrafter"/>
</dbReference>
<comment type="caution">
    <text evidence="6">The sequence shown here is derived from an EMBL/GenBank/DDBJ whole genome shotgun (WGS) entry which is preliminary data.</text>
</comment>
<dbReference type="OrthoDB" id="6022711at2759"/>
<keyword evidence="4" id="KW-0472">Membrane</keyword>
<keyword evidence="2" id="KW-0597">Phosphoprotein</keyword>
<name>A0A850WL52_PIACA</name>
<dbReference type="FunFam" id="2.30.42.10:FF:000070">
    <property type="entry name" value="Multiple PDZ domain protein"/>
    <property type="match status" value="1"/>
</dbReference>
<dbReference type="SMART" id="SM00228">
    <property type="entry name" value="PDZ"/>
    <property type="match status" value="2"/>
</dbReference>
<dbReference type="Gene3D" id="2.30.42.10">
    <property type="match status" value="2"/>
</dbReference>
<gene>
    <name evidence="6" type="primary">Patj</name>
    <name evidence="6" type="ORF">PIACAY_R00480</name>
</gene>
<accession>A0A850WL52</accession>
<dbReference type="Proteomes" id="UP000653271">
    <property type="component" value="Unassembled WGS sequence"/>
</dbReference>
<dbReference type="PANTHER" id="PTHR19964:SF11">
    <property type="entry name" value="INAD-LIKE PROTEIN"/>
    <property type="match status" value="1"/>
</dbReference>
<evidence type="ECO:0000256" key="1">
    <source>
        <dbReference type="ARBA" id="ARBA00004370"/>
    </source>
</evidence>
<dbReference type="InterPro" id="IPR051342">
    <property type="entry name" value="PDZ_scaffold"/>
</dbReference>
<organism evidence="6 7">
    <name type="scientific">Piaya cayana</name>
    <name type="common">Common squirrel cuckoo</name>
    <dbReference type="NCBI Taxonomy" id="33601"/>
    <lineage>
        <taxon>Eukaryota</taxon>
        <taxon>Metazoa</taxon>
        <taxon>Chordata</taxon>
        <taxon>Craniata</taxon>
        <taxon>Vertebrata</taxon>
        <taxon>Euteleostomi</taxon>
        <taxon>Archelosauria</taxon>
        <taxon>Archosauria</taxon>
        <taxon>Dinosauria</taxon>
        <taxon>Saurischia</taxon>
        <taxon>Theropoda</taxon>
        <taxon>Coelurosauria</taxon>
        <taxon>Aves</taxon>
        <taxon>Neognathae</taxon>
        <taxon>Neoaves</taxon>
        <taxon>Otidimorphae</taxon>
        <taxon>Cuculiformes</taxon>
        <taxon>Coccyzidae</taxon>
        <taxon>Piaya</taxon>
    </lineage>
</organism>
<dbReference type="PROSITE" id="PS50106">
    <property type="entry name" value="PDZ"/>
    <property type="match status" value="2"/>
</dbReference>
<dbReference type="GO" id="GO:0005886">
    <property type="term" value="C:plasma membrane"/>
    <property type="evidence" value="ECO:0007669"/>
    <property type="project" value="TreeGrafter"/>
</dbReference>
<dbReference type="CDD" id="cd06669">
    <property type="entry name" value="PDZ5_MUPP1-like"/>
    <property type="match status" value="1"/>
</dbReference>
<dbReference type="Pfam" id="PF00595">
    <property type="entry name" value="PDZ"/>
    <property type="match status" value="1"/>
</dbReference>
<dbReference type="InterPro" id="IPR001478">
    <property type="entry name" value="PDZ"/>
</dbReference>
<keyword evidence="3" id="KW-0677">Repeat</keyword>
<evidence type="ECO:0000256" key="4">
    <source>
        <dbReference type="ARBA" id="ARBA00023136"/>
    </source>
</evidence>
<evidence type="ECO:0000256" key="3">
    <source>
        <dbReference type="ARBA" id="ARBA00022737"/>
    </source>
</evidence>
<feature type="domain" description="PDZ" evidence="5">
    <location>
        <begin position="173"/>
        <end position="246"/>
    </location>
</feature>
<dbReference type="EMBL" id="WAAB01002619">
    <property type="protein sequence ID" value="NWH70514.1"/>
    <property type="molecule type" value="Genomic_DNA"/>
</dbReference>